<proteinExistence type="predicted"/>
<sequence>WIEIKSKLLTDWEKRWTEKSAYAKLKAFYGRYIIRRNITQGWNPKKRYEMYELQAMLKARLKMESDEYEHLHRGGVHRRF</sequence>
<gene>
    <name evidence="1" type="ORF">S01H1_37506</name>
</gene>
<name>X0VNE4_9ZZZZ</name>
<reference evidence="1" key="1">
    <citation type="journal article" date="2014" name="Front. Microbiol.">
        <title>High frequency of phylogenetically diverse reductive dehalogenase-homologous genes in deep subseafloor sedimentary metagenomes.</title>
        <authorList>
            <person name="Kawai M."/>
            <person name="Futagami T."/>
            <person name="Toyoda A."/>
            <person name="Takaki Y."/>
            <person name="Nishi S."/>
            <person name="Hori S."/>
            <person name="Arai W."/>
            <person name="Tsubouchi T."/>
            <person name="Morono Y."/>
            <person name="Uchiyama I."/>
            <person name="Ito T."/>
            <person name="Fujiyama A."/>
            <person name="Inagaki F."/>
            <person name="Takami H."/>
        </authorList>
    </citation>
    <scope>NUCLEOTIDE SEQUENCE</scope>
    <source>
        <strain evidence="1">Expedition CK06-06</strain>
    </source>
</reference>
<dbReference type="AlphaFoldDB" id="X0VNE4"/>
<protein>
    <submittedName>
        <fullName evidence="1">Uncharacterized protein</fullName>
    </submittedName>
</protein>
<comment type="caution">
    <text evidence="1">The sequence shown here is derived from an EMBL/GenBank/DDBJ whole genome shotgun (WGS) entry which is preliminary data.</text>
</comment>
<organism evidence="1">
    <name type="scientific">marine sediment metagenome</name>
    <dbReference type="NCBI Taxonomy" id="412755"/>
    <lineage>
        <taxon>unclassified sequences</taxon>
        <taxon>metagenomes</taxon>
        <taxon>ecological metagenomes</taxon>
    </lineage>
</organism>
<accession>X0VNE4</accession>
<evidence type="ECO:0000313" key="1">
    <source>
        <dbReference type="EMBL" id="GAG12682.1"/>
    </source>
</evidence>
<dbReference type="EMBL" id="BARS01023564">
    <property type="protein sequence ID" value="GAG12682.1"/>
    <property type="molecule type" value="Genomic_DNA"/>
</dbReference>
<feature type="non-terminal residue" evidence="1">
    <location>
        <position position="1"/>
    </location>
</feature>